<evidence type="ECO:0000313" key="5">
    <source>
        <dbReference type="Proteomes" id="UP000183442"/>
    </source>
</evidence>
<protein>
    <submittedName>
        <fullName evidence="2 3">Energy-converting hydrogenase A subunit B</fullName>
    </submittedName>
</protein>
<keyword evidence="1" id="KW-1133">Transmembrane helix</keyword>
<dbReference type="Proteomes" id="UP000183442">
    <property type="component" value="Unassembled WGS sequence"/>
</dbReference>
<keyword evidence="4" id="KW-1185">Reference proteome</keyword>
<accession>A0A126R093</accession>
<dbReference type="Proteomes" id="UP000066376">
    <property type="component" value="Chromosome"/>
</dbReference>
<dbReference type="KEGG" id="mol:YLM1_0909"/>
<sequence>MDLIIGLILATIISWLNFVIVDTFLGLAEAPGVKGAETVAYSIKNRKGDLAGGFFQGNILCSPDASAGTLIASIGVYVLGIQGGLIAALIVYIGNRLCADSGYAGTCGALTMTSLIAIFSFIGITPEMFICGMTIAIFTIQGIHHPTISRLIGKIAKSFGRYTKYK</sequence>
<dbReference type="EMBL" id="CP014265">
    <property type="protein sequence ID" value="AMK15466.1"/>
    <property type="molecule type" value="Genomic_DNA"/>
</dbReference>
<reference evidence="3" key="3">
    <citation type="submission" date="2016-10" db="EMBL/GenBank/DDBJ databases">
        <authorList>
            <person name="de Groot N.N."/>
        </authorList>
    </citation>
    <scope>NUCLEOTIDE SEQUENCE [LARGE SCALE GENOMIC DNA]</scope>
    <source>
        <strain evidence="3">DSM 16632</strain>
    </source>
</reference>
<proteinExistence type="predicted"/>
<feature type="transmembrane region" description="Helical" evidence="1">
    <location>
        <begin position="7"/>
        <end position="28"/>
    </location>
</feature>
<evidence type="ECO:0000313" key="3">
    <source>
        <dbReference type="EMBL" id="SFL57028.1"/>
    </source>
</evidence>
<evidence type="ECO:0000256" key="1">
    <source>
        <dbReference type="SAM" id="Phobius"/>
    </source>
</evidence>
<evidence type="ECO:0000313" key="2">
    <source>
        <dbReference type="EMBL" id="AMK15466.1"/>
    </source>
</evidence>
<name>A0A126R093_METOL</name>
<reference evidence="5" key="4">
    <citation type="submission" date="2016-10" db="EMBL/GenBank/DDBJ databases">
        <authorList>
            <person name="Varghese N."/>
        </authorList>
    </citation>
    <scope>NUCLEOTIDE SEQUENCE [LARGE SCALE GENOMIC DNA]</scope>
    <source>
        <strain evidence="5">DSM 16632</strain>
    </source>
</reference>
<organism evidence="2 4">
    <name type="scientific">Methanobrevibacter olleyae</name>
    <dbReference type="NCBI Taxonomy" id="294671"/>
    <lineage>
        <taxon>Archaea</taxon>
        <taxon>Methanobacteriati</taxon>
        <taxon>Methanobacteriota</taxon>
        <taxon>Methanomada group</taxon>
        <taxon>Methanobacteria</taxon>
        <taxon>Methanobacteriales</taxon>
        <taxon>Methanobacteriaceae</taxon>
        <taxon>Methanobrevibacter</taxon>
    </lineage>
</organism>
<evidence type="ECO:0000313" key="4">
    <source>
        <dbReference type="Proteomes" id="UP000066376"/>
    </source>
</evidence>
<dbReference type="STRING" id="294671.YLM1_0909"/>
<dbReference type="GeneID" id="28489209"/>
<reference evidence="4" key="2">
    <citation type="submission" date="2016-02" db="EMBL/GenBank/DDBJ databases">
        <title>The draft genome sequence of the rumen methanogen Methanobrevibacter olleyae YLM1.</title>
        <authorList>
            <consortium name="New Zealand Agricultural Greenhouse Gas Research Centre/Pastoral Greenhouse Gas Research Consortium"/>
            <person name="Kelly W.J."/>
            <person name="Li D."/>
            <person name="Lambie S.C."/>
            <person name="Attwood G.T."/>
            <person name="Altermann E."/>
            <person name="Leahy S.C."/>
        </authorList>
    </citation>
    <scope>NUCLEOTIDE SEQUENCE [LARGE SCALE GENOMIC DNA]</scope>
    <source>
        <strain evidence="4">YLM1</strain>
    </source>
</reference>
<dbReference type="EMBL" id="FOTL01000019">
    <property type="protein sequence ID" value="SFL57028.1"/>
    <property type="molecule type" value="Genomic_DNA"/>
</dbReference>
<dbReference type="OrthoDB" id="63940at2157"/>
<dbReference type="RefSeq" id="WP_067146742.1">
    <property type="nucleotide sequence ID" value="NZ_CP014265.1"/>
</dbReference>
<feature type="transmembrane region" description="Helical" evidence="1">
    <location>
        <begin position="70"/>
        <end position="91"/>
    </location>
</feature>
<dbReference type="PIRSF" id="PIRSF019706">
    <property type="entry name" value="EhaB"/>
    <property type="match status" value="1"/>
</dbReference>
<keyword evidence="1" id="KW-0472">Membrane</keyword>
<dbReference type="Pfam" id="PF26645">
    <property type="entry name" value="EhaB"/>
    <property type="match status" value="1"/>
</dbReference>
<dbReference type="PATRIC" id="fig|294671.3.peg.952"/>
<keyword evidence="1" id="KW-0812">Transmembrane</keyword>
<dbReference type="InterPro" id="IPR011314">
    <property type="entry name" value="Prd_NiFe_hyd_3_EhaB"/>
</dbReference>
<gene>
    <name evidence="3" type="ORF">SAMN02910297_01239</name>
    <name evidence="2" type="ORF">YLM1_0909</name>
</gene>
<reference evidence="2 4" key="1">
    <citation type="journal article" date="2016" name="Genome Announc.">
        <title>Draft Genome Sequence of the Rumen Methanogen Methanobrevibacter olleyae YLM1.</title>
        <authorList>
            <person name="Kelly W.J."/>
            <person name="Li D."/>
            <person name="Lambie S.C."/>
            <person name="Cox F."/>
            <person name="Attwood G.T."/>
            <person name="Altermann E."/>
            <person name="Leahy S.C."/>
        </authorList>
    </citation>
    <scope>NUCLEOTIDE SEQUENCE [LARGE SCALE GENOMIC DNA]</scope>
    <source>
        <strain evidence="2 4">YLM1</strain>
    </source>
</reference>
<dbReference type="AlphaFoldDB" id="A0A126R093"/>